<sequence>MLSFIGRLIRTLPSVRGTHWLEVACLTYKSDSALRLAIVFSFTIYDTGRDADDTIVKNQFASHYFNLTDSGSDSSSTATTSATSSATAPGNSSASSSSEGLSQGTKIGIGVGVGVGAAIFLAAIIIFFFRRRTHSSRQQHTGTLDLTQLQSQQPFLQQQQQYAPYTVGVGGVPDSAASSTAKSPQELAVGNQVLELGATPGGEERQELPADMEQPRHFRWGGKR</sequence>
<organism evidence="1 2">
    <name type="scientific">Vermiconidia calcicola</name>
    <dbReference type="NCBI Taxonomy" id="1690605"/>
    <lineage>
        <taxon>Eukaryota</taxon>
        <taxon>Fungi</taxon>
        <taxon>Dikarya</taxon>
        <taxon>Ascomycota</taxon>
        <taxon>Pezizomycotina</taxon>
        <taxon>Dothideomycetes</taxon>
        <taxon>Dothideomycetidae</taxon>
        <taxon>Mycosphaerellales</taxon>
        <taxon>Extremaceae</taxon>
        <taxon>Vermiconidia</taxon>
    </lineage>
</organism>
<keyword evidence="2" id="KW-1185">Reference proteome</keyword>
<comment type="caution">
    <text evidence="1">The sequence shown here is derived from an EMBL/GenBank/DDBJ whole genome shotgun (WGS) entry which is preliminary data.</text>
</comment>
<dbReference type="Proteomes" id="UP001281147">
    <property type="component" value="Unassembled WGS sequence"/>
</dbReference>
<evidence type="ECO:0000313" key="1">
    <source>
        <dbReference type="EMBL" id="KAK3686729.1"/>
    </source>
</evidence>
<proteinExistence type="predicted"/>
<reference evidence="1" key="1">
    <citation type="submission" date="2023-07" db="EMBL/GenBank/DDBJ databases">
        <title>Black Yeasts Isolated from many extreme environments.</title>
        <authorList>
            <person name="Coleine C."/>
            <person name="Stajich J.E."/>
            <person name="Selbmann L."/>
        </authorList>
    </citation>
    <scope>NUCLEOTIDE SEQUENCE</scope>
    <source>
        <strain evidence="1">CCFEE 5714</strain>
    </source>
</reference>
<gene>
    <name evidence="1" type="ORF">LTR37_019521</name>
</gene>
<accession>A0ACC3MGY1</accession>
<protein>
    <submittedName>
        <fullName evidence="1">Uncharacterized protein</fullName>
    </submittedName>
</protein>
<name>A0ACC3MGY1_9PEZI</name>
<dbReference type="EMBL" id="JAUTXU010000305">
    <property type="protein sequence ID" value="KAK3686729.1"/>
    <property type="molecule type" value="Genomic_DNA"/>
</dbReference>
<evidence type="ECO:0000313" key="2">
    <source>
        <dbReference type="Proteomes" id="UP001281147"/>
    </source>
</evidence>